<feature type="transmembrane region" description="Helical" evidence="1">
    <location>
        <begin position="6"/>
        <end position="24"/>
    </location>
</feature>
<evidence type="ECO:0000313" key="2">
    <source>
        <dbReference type="EMBL" id="PWQ99785.1"/>
    </source>
</evidence>
<keyword evidence="3" id="KW-1185">Reference proteome</keyword>
<keyword evidence="1" id="KW-1133">Transmembrane helix</keyword>
<feature type="transmembrane region" description="Helical" evidence="1">
    <location>
        <begin position="31"/>
        <end position="51"/>
    </location>
</feature>
<dbReference type="RefSeq" id="WP_109836519.1">
    <property type="nucleotide sequence ID" value="NZ_QGKM01000008.1"/>
</dbReference>
<gene>
    <name evidence="2" type="ORF">DKW60_04740</name>
</gene>
<reference evidence="2 3" key="1">
    <citation type="submission" date="2018-05" db="EMBL/GenBank/DDBJ databases">
        <title>Leucothrix arctica sp. nov., isolated from Arctic seawater.</title>
        <authorList>
            <person name="Choi A."/>
            <person name="Baek K."/>
        </authorList>
    </citation>
    <scope>NUCLEOTIDE SEQUENCE [LARGE SCALE GENOMIC DNA]</scope>
    <source>
        <strain evidence="2 3">JCM 18388</strain>
    </source>
</reference>
<dbReference type="EMBL" id="QGKM01000008">
    <property type="protein sequence ID" value="PWQ99785.1"/>
    <property type="molecule type" value="Genomic_DNA"/>
</dbReference>
<dbReference type="OrthoDB" id="5623892at2"/>
<comment type="caution">
    <text evidence="2">The sequence shown here is derived from an EMBL/GenBank/DDBJ whole genome shotgun (WGS) entry which is preliminary data.</text>
</comment>
<name>A0A317CME2_9GAMM</name>
<dbReference type="Proteomes" id="UP000245539">
    <property type="component" value="Unassembled WGS sequence"/>
</dbReference>
<proteinExistence type="predicted"/>
<evidence type="ECO:0008006" key="4">
    <source>
        <dbReference type="Google" id="ProtNLM"/>
    </source>
</evidence>
<organism evidence="2 3">
    <name type="scientific">Leucothrix pacifica</name>
    <dbReference type="NCBI Taxonomy" id="1247513"/>
    <lineage>
        <taxon>Bacteria</taxon>
        <taxon>Pseudomonadati</taxon>
        <taxon>Pseudomonadota</taxon>
        <taxon>Gammaproteobacteria</taxon>
        <taxon>Thiotrichales</taxon>
        <taxon>Thiotrichaceae</taxon>
        <taxon>Leucothrix</taxon>
    </lineage>
</organism>
<evidence type="ECO:0000256" key="1">
    <source>
        <dbReference type="SAM" id="Phobius"/>
    </source>
</evidence>
<dbReference type="AlphaFoldDB" id="A0A317CME2"/>
<keyword evidence="1" id="KW-0472">Membrane</keyword>
<keyword evidence="1" id="KW-0812">Transmembrane</keyword>
<feature type="transmembrane region" description="Helical" evidence="1">
    <location>
        <begin position="63"/>
        <end position="85"/>
    </location>
</feature>
<sequence length="297" mass="32918">MMRDLSVSTLVVFFAELVLFALLWTGQPSLILIVSALHLVVATLAAQWFSMHWSDPATSPKQVWLYVIMTVALLPVVGSLLLVLIENRSILREQGLRAGLGAEDQEKQTAKDLLNYFTAPDFHQKGSIRKTRDLLSSLDDEAYLGLLIASRHLPDKEAYALLSEALLSPFESARLMAYSLKGKLEEQMQSDLQKKLEALNSAPKKRLSELHLAVAHDYLHLLDVGVESSSKEVLLQQASDHCISAIRENNESGSAYQTLSEILEYQGKKAAARKAKLRAMNLGVTKNETALFDTLTA</sequence>
<evidence type="ECO:0000313" key="3">
    <source>
        <dbReference type="Proteomes" id="UP000245539"/>
    </source>
</evidence>
<accession>A0A317CME2</accession>
<protein>
    <recommendedName>
        <fullName evidence="4">HEAT repeat domain-containing protein</fullName>
    </recommendedName>
</protein>